<dbReference type="EMBL" id="CANTFM010002073">
    <property type="protein sequence ID" value="CAI5744332.1"/>
    <property type="molecule type" value="Genomic_DNA"/>
</dbReference>
<dbReference type="AlphaFoldDB" id="A0AAV0V5F1"/>
<organism evidence="1 2">
    <name type="scientific">Peronospora destructor</name>
    <dbReference type="NCBI Taxonomy" id="86335"/>
    <lineage>
        <taxon>Eukaryota</taxon>
        <taxon>Sar</taxon>
        <taxon>Stramenopiles</taxon>
        <taxon>Oomycota</taxon>
        <taxon>Peronosporomycetes</taxon>
        <taxon>Peronosporales</taxon>
        <taxon>Peronosporaceae</taxon>
        <taxon>Peronospora</taxon>
    </lineage>
</organism>
<evidence type="ECO:0000313" key="1">
    <source>
        <dbReference type="EMBL" id="CAI5744332.1"/>
    </source>
</evidence>
<sequence length="92" mass="10540">MVYSKKRFVFDGDEMKISRKGSEQAVAMAYLVDGLYWLRTSQRSMNAVSRPKLENLHARVGHAPVDVLCRMVSKGMIKDAKIDQCSLHRNRL</sequence>
<accession>A0AAV0V5F1</accession>
<comment type="caution">
    <text evidence="1">The sequence shown here is derived from an EMBL/GenBank/DDBJ whole genome shotgun (WGS) entry which is preliminary data.</text>
</comment>
<evidence type="ECO:0008006" key="3">
    <source>
        <dbReference type="Google" id="ProtNLM"/>
    </source>
</evidence>
<protein>
    <recommendedName>
        <fullName evidence="3">GAG-pre-integrase domain-containing protein</fullName>
    </recommendedName>
</protein>
<name>A0AAV0V5F1_9STRA</name>
<gene>
    <name evidence="1" type="ORF">PDE001_LOCUS9483</name>
</gene>
<proteinExistence type="predicted"/>
<reference evidence="1" key="1">
    <citation type="submission" date="2022-12" db="EMBL/GenBank/DDBJ databases">
        <authorList>
            <person name="Webb A."/>
        </authorList>
    </citation>
    <scope>NUCLEOTIDE SEQUENCE</scope>
    <source>
        <strain evidence="1">Pd1</strain>
    </source>
</reference>
<dbReference type="Proteomes" id="UP001162029">
    <property type="component" value="Unassembled WGS sequence"/>
</dbReference>
<keyword evidence="2" id="KW-1185">Reference proteome</keyword>
<evidence type="ECO:0000313" key="2">
    <source>
        <dbReference type="Proteomes" id="UP001162029"/>
    </source>
</evidence>